<organism evidence="1 2">
    <name type="scientific">Cirrhinus mrigala</name>
    <name type="common">Mrigala</name>
    <dbReference type="NCBI Taxonomy" id="683832"/>
    <lineage>
        <taxon>Eukaryota</taxon>
        <taxon>Metazoa</taxon>
        <taxon>Chordata</taxon>
        <taxon>Craniata</taxon>
        <taxon>Vertebrata</taxon>
        <taxon>Euteleostomi</taxon>
        <taxon>Actinopterygii</taxon>
        <taxon>Neopterygii</taxon>
        <taxon>Teleostei</taxon>
        <taxon>Ostariophysi</taxon>
        <taxon>Cypriniformes</taxon>
        <taxon>Cyprinidae</taxon>
        <taxon>Labeoninae</taxon>
        <taxon>Labeonini</taxon>
        <taxon>Cirrhinus</taxon>
    </lineage>
</organism>
<name>A0ABD0QM20_CIRMR</name>
<evidence type="ECO:0000313" key="1">
    <source>
        <dbReference type="EMBL" id="KAL0186196.1"/>
    </source>
</evidence>
<comment type="caution">
    <text evidence="1">The sequence shown here is derived from an EMBL/GenBank/DDBJ whole genome shotgun (WGS) entry which is preliminary data.</text>
</comment>
<reference evidence="1 2" key="1">
    <citation type="submission" date="2024-05" db="EMBL/GenBank/DDBJ databases">
        <title>Genome sequencing and assembly of Indian major carp, Cirrhinus mrigala (Hamilton, 1822).</title>
        <authorList>
            <person name="Mohindra V."/>
            <person name="Chowdhury L.M."/>
            <person name="Lal K."/>
            <person name="Jena J.K."/>
        </authorList>
    </citation>
    <scope>NUCLEOTIDE SEQUENCE [LARGE SCALE GENOMIC DNA]</scope>
    <source>
        <strain evidence="1">CM1030</strain>
        <tissue evidence="1">Blood</tissue>
    </source>
</reference>
<dbReference type="EMBL" id="JAMKFB020000008">
    <property type="protein sequence ID" value="KAL0186196.1"/>
    <property type="molecule type" value="Genomic_DNA"/>
</dbReference>
<feature type="non-terminal residue" evidence="1">
    <location>
        <position position="85"/>
    </location>
</feature>
<evidence type="ECO:0000313" key="2">
    <source>
        <dbReference type="Proteomes" id="UP001529510"/>
    </source>
</evidence>
<sequence>TAIQRDIKPACSASLRCCHNPSSKQKPVSAGVCDVILPELLCSELQNDFTNAPETCELEKQQLCNGEPLHQNRFSSQQLWTCGDR</sequence>
<proteinExistence type="predicted"/>
<accession>A0ABD0QM20</accession>
<keyword evidence="2" id="KW-1185">Reference proteome</keyword>
<protein>
    <submittedName>
        <fullName evidence="1">Uncharacterized protein</fullName>
    </submittedName>
</protein>
<gene>
    <name evidence="1" type="ORF">M9458_017866</name>
</gene>
<dbReference type="Proteomes" id="UP001529510">
    <property type="component" value="Unassembled WGS sequence"/>
</dbReference>
<feature type="non-terminal residue" evidence="1">
    <location>
        <position position="1"/>
    </location>
</feature>
<dbReference type="AlphaFoldDB" id="A0ABD0QM20"/>